<dbReference type="SUPFAM" id="SSF53448">
    <property type="entry name" value="Nucleotide-diphospho-sugar transferases"/>
    <property type="match status" value="1"/>
</dbReference>
<reference evidence="3 4" key="1">
    <citation type="journal article" date="2009" name="Stand. Genomic Sci.">
        <title>Complete genome sequence of Beutenbergia cavernae type strain (HKI 0122).</title>
        <authorList>
            <person name="Land M."/>
            <person name="Pukall R."/>
            <person name="Abt B."/>
            <person name="Goker M."/>
            <person name="Rohde M."/>
            <person name="Glavina Del Rio T."/>
            <person name="Tice H."/>
            <person name="Copeland A."/>
            <person name="Cheng J.F."/>
            <person name="Lucas S."/>
            <person name="Chen F."/>
            <person name="Nolan M."/>
            <person name="Bruce D."/>
            <person name="Goodwin L."/>
            <person name="Pitluck S."/>
            <person name="Ivanova N."/>
            <person name="Mavromatis K."/>
            <person name="Ovchinnikova G."/>
            <person name="Pati A."/>
            <person name="Chen A."/>
            <person name="Palaniappan K."/>
            <person name="Hauser L."/>
            <person name="Chang Y.J."/>
            <person name="Jefferies C.C."/>
            <person name="Saunders E."/>
            <person name="Brettin T."/>
            <person name="Detter J.C."/>
            <person name="Han C."/>
            <person name="Chain P."/>
            <person name="Bristow J."/>
            <person name="Eisen J.A."/>
            <person name="Markowitz V."/>
            <person name="Hugenholtz P."/>
            <person name="Kyrpides N.C."/>
            <person name="Klenk H.P."/>
            <person name="Lapidus A."/>
        </authorList>
    </citation>
    <scope>NUCLEOTIDE SEQUENCE [LARGE SCALE GENOMIC DNA]</scope>
    <source>
        <strain evidence="4">ATCC BAA-8 / DSM 12333 / NBRC 16432</strain>
    </source>
</reference>
<evidence type="ECO:0000313" key="4">
    <source>
        <dbReference type="Proteomes" id="UP000007962"/>
    </source>
</evidence>
<dbReference type="Pfam" id="PF12804">
    <property type="entry name" value="NTP_transf_3"/>
    <property type="match status" value="1"/>
</dbReference>
<dbReference type="PANTHER" id="PTHR43777">
    <property type="entry name" value="MOLYBDENUM COFACTOR CYTIDYLYLTRANSFERASE"/>
    <property type="match status" value="1"/>
</dbReference>
<feature type="domain" description="MobA-like NTP transferase" evidence="2">
    <location>
        <begin position="11"/>
        <end position="181"/>
    </location>
</feature>
<organism evidence="3 4">
    <name type="scientific">Beutenbergia cavernae (strain ATCC BAA-8 / DSM 12333 / CCUG 43141 / JCM 11478 / NBRC 16432 / NCIMB 13614 / HKI 0122)</name>
    <dbReference type="NCBI Taxonomy" id="471853"/>
    <lineage>
        <taxon>Bacteria</taxon>
        <taxon>Bacillati</taxon>
        <taxon>Actinomycetota</taxon>
        <taxon>Actinomycetes</taxon>
        <taxon>Micrococcales</taxon>
        <taxon>Beutenbergiaceae</taxon>
        <taxon>Beutenbergia</taxon>
    </lineage>
</organism>
<protein>
    <recommendedName>
        <fullName evidence="2">MobA-like NTP transferase domain-containing protein</fullName>
    </recommendedName>
</protein>
<keyword evidence="4" id="KW-1185">Reference proteome</keyword>
<dbReference type="EMBL" id="CP001618">
    <property type="protein sequence ID" value="ACQ79945.1"/>
    <property type="molecule type" value="Genomic_DNA"/>
</dbReference>
<dbReference type="RefSeq" id="WP_015882185.1">
    <property type="nucleotide sequence ID" value="NC_012669.1"/>
</dbReference>
<dbReference type="Gene3D" id="3.90.550.10">
    <property type="entry name" value="Spore Coat Polysaccharide Biosynthesis Protein SpsA, Chain A"/>
    <property type="match status" value="1"/>
</dbReference>
<dbReference type="PANTHER" id="PTHR43777:SF1">
    <property type="entry name" value="MOLYBDENUM COFACTOR CYTIDYLYLTRANSFERASE"/>
    <property type="match status" value="1"/>
</dbReference>
<evidence type="ECO:0000313" key="3">
    <source>
        <dbReference type="EMBL" id="ACQ79945.1"/>
    </source>
</evidence>
<proteinExistence type="predicted"/>
<accession>C5C432</accession>
<dbReference type="GO" id="GO:0016779">
    <property type="term" value="F:nucleotidyltransferase activity"/>
    <property type="evidence" value="ECO:0007669"/>
    <property type="project" value="UniProtKB-ARBA"/>
</dbReference>
<sequence>MSTPEAPRLAGLVLAAGAGRRMGGPKALLTTASGETWVRRAARMLRDAGCDPVLVTVGAAADDVVAALDSDVTVVRVPDWEEGLGAGVRAGLARIDPEASDAVVVVPVDVLTTAAADVTAVVDAVVVAGASGQPPAAALRHGLGRALHDGAPGHPVVIGAERVAEAIAQARGDAGPRALLAGAVGVEIGPRPDLDTPADVAAAADAPGGHGPRGALGWRGREEDG</sequence>
<name>C5C432_BEUC1</name>
<dbReference type="AlphaFoldDB" id="C5C432"/>
<dbReference type="InterPro" id="IPR029044">
    <property type="entry name" value="Nucleotide-diphossugar_trans"/>
</dbReference>
<dbReference type="KEGG" id="bcv:Bcav_1689"/>
<gene>
    <name evidence="3" type="ordered locus">Bcav_1689</name>
</gene>
<feature type="region of interest" description="Disordered" evidence="1">
    <location>
        <begin position="191"/>
        <end position="225"/>
    </location>
</feature>
<dbReference type="STRING" id="471853.Bcav_1689"/>
<evidence type="ECO:0000256" key="1">
    <source>
        <dbReference type="SAM" id="MobiDB-lite"/>
    </source>
</evidence>
<dbReference type="HOGENOM" id="CLU_061980_2_2_11"/>
<dbReference type="eggNOG" id="COG2068">
    <property type="taxonomic scope" value="Bacteria"/>
</dbReference>
<evidence type="ECO:0000259" key="2">
    <source>
        <dbReference type="Pfam" id="PF12804"/>
    </source>
</evidence>
<dbReference type="InterPro" id="IPR025877">
    <property type="entry name" value="MobA-like_NTP_Trfase"/>
</dbReference>
<dbReference type="Proteomes" id="UP000007962">
    <property type="component" value="Chromosome"/>
</dbReference>
<feature type="compositionally biased region" description="Low complexity" evidence="1">
    <location>
        <begin position="195"/>
        <end position="207"/>
    </location>
</feature>